<dbReference type="Proteomes" id="UP001190926">
    <property type="component" value="Unassembled WGS sequence"/>
</dbReference>
<proteinExistence type="predicted"/>
<dbReference type="PANTHER" id="PTHR11697:SF230">
    <property type="entry name" value="ZINC FINGER, MYM DOMAIN CONTAINING 1"/>
    <property type="match status" value="1"/>
</dbReference>
<dbReference type="EMBL" id="SDAM02000176">
    <property type="protein sequence ID" value="KAH6825249.1"/>
    <property type="molecule type" value="Genomic_DNA"/>
</dbReference>
<reference evidence="1 2" key="1">
    <citation type="journal article" date="2021" name="Nat. Commun.">
        <title>Incipient diploidization of the medicinal plant Perilla within 10,000 years.</title>
        <authorList>
            <person name="Zhang Y."/>
            <person name="Shen Q."/>
            <person name="Leng L."/>
            <person name="Zhang D."/>
            <person name="Chen S."/>
            <person name="Shi Y."/>
            <person name="Ning Z."/>
            <person name="Chen S."/>
        </authorList>
    </citation>
    <scope>NUCLEOTIDE SEQUENCE [LARGE SCALE GENOMIC DNA]</scope>
    <source>
        <strain evidence="2">cv. PC099</strain>
    </source>
</reference>
<dbReference type="AlphaFoldDB" id="A0AAD4P3D5"/>
<gene>
    <name evidence="1" type="ORF">C2S53_002341</name>
</gene>
<dbReference type="InterPro" id="IPR055298">
    <property type="entry name" value="AtLOH3-like"/>
</dbReference>
<dbReference type="PANTHER" id="PTHR11697">
    <property type="entry name" value="GENERAL TRANSCRIPTION FACTOR 2-RELATED ZINC FINGER PROTEIN"/>
    <property type="match status" value="1"/>
</dbReference>
<name>A0AAD4P3D5_PERFH</name>
<sequence length="157" mass="18142">MSLVDMEDSITKRGHKRHGDQIITNLRYYRVDIFNQVVDLIIQEMGNRFSEVSTELLGCIACLDPRNSFVQFNIDRLTRLADLDPKDFLQSDYLYLPQQLSNFIANVRYDSQFYAITNLGSLAREMVRTDKHSVFPLIYRMIELALVLPVATASVEC</sequence>
<keyword evidence="2" id="KW-1185">Reference proteome</keyword>
<comment type="caution">
    <text evidence="1">The sequence shown here is derived from an EMBL/GenBank/DDBJ whole genome shotgun (WGS) entry which is preliminary data.</text>
</comment>
<protein>
    <submittedName>
        <fullName evidence="1">Uncharacterized protein</fullName>
    </submittedName>
</protein>
<evidence type="ECO:0000313" key="1">
    <source>
        <dbReference type="EMBL" id="KAH6825249.1"/>
    </source>
</evidence>
<organism evidence="1 2">
    <name type="scientific">Perilla frutescens var. hirtella</name>
    <name type="common">Perilla citriodora</name>
    <name type="synonym">Perilla setoyensis</name>
    <dbReference type="NCBI Taxonomy" id="608512"/>
    <lineage>
        <taxon>Eukaryota</taxon>
        <taxon>Viridiplantae</taxon>
        <taxon>Streptophyta</taxon>
        <taxon>Embryophyta</taxon>
        <taxon>Tracheophyta</taxon>
        <taxon>Spermatophyta</taxon>
        <taxon>Magnoliopsida</taxon>
        <taxon>eudicotyledons</taxon>
        <taxon>Gunneridae</taxon>
        <taxon>Pentapetalae</taxon>
        <taxon>asterids</taxon>
        <taxon>lamiids</taxon>
        <taxon>Lamiales</taxon>
        <taxon>Lamiaceae</taxon>
        <taxon>Nepetoideae</taxon>
        <taxon>Elsholtzieae</taxon>
        <taxon>Perilla</taxon>
    </lineage>
</organism>
<evidence type="ECO:0000313" key="2">
    <source>
        <dbReference type="Proteomes" id="UP001190926"/>
    </source>
</evidence>
<accession>A0AAD4P3D5</accession>